<dbReference type="SUPFAM" id="SSF57997">
    <property type="entry name" value="Tropomyosin"/>
    <property type="match status" value="1"/>
</dbReference>
<dbReference type="InterPro" id="IPR018913">
    <property type="entry name" value="BppU_N"/>
</dbReference>
<feature type="domain" description="BppU N-terminal" evidence="2">
    <location>
        <begin position="10"/>
        <end position="147"/>
    </location>
</feature>
<dbReference type="RefSeq" id="WP_010756772.1">
    <property type="nucleotide sequence ID" value="NZ_ASWD01000006.1"/>
</dbReference>
<dbReference type="eggNOG" id="COG0584">
    <property type="taxonomic scope" value="Bacteria"/>
</dbReference>
<proteinExistence type="predicted"/>
<dbReference type="Pfam" id="PF10651">
    <property type="entry name" value="BppU_N"/>
    <property type="match status" value="1"/>
</dbReference>
<dbReference type="HOGENOM" id="CLU_007376_0_0_9"/>
<evidence type="ECO:0000256" key="1">
    <source>
        <dbReference type="SAM" id="Coils"/>
    </source>
</evidence>
<evidence type="ECO:0000259" key="2">
    <source>
        <dbReference type="Pfam" id="PF10651"/>
    </source>
</evidence>
<keyword evidence="4" id="KW-1185">Reference proteome</keyword>
<name>R2QI44_9ENTE</name>
<dbReference type="AlphaFoldDB" id="R2QI44"/>
<dbReference type="PATRIC" id="fig|1158607.3.peg.1739"/>
<sequence>MAEVNYQSFSLDIDKAASKNLNQVITGRLGDNLLTGVIVSTLENDKKFDLTGYSIRFEGTTHDGTIVVDADNVEIVSLKEGTFKYTFSNKVFSVLDQYQTAYFAFEKADRRATTENFIISVIEDVDVTWEEAQSYISILNALIRKFNTEWDEFKADKTKTFDDFIKTKETQYQQLSDTAKQLGIDFAELQSLVTQLQKDVSAMETKATQLSKDLTALDSKSKAVSTAFDTTKKNVDTLDVTVADLAKRSTDLKTETTNLESRVSTLKTDTTSLEQRTEDIQQVQSELAADVTEVSKAIEENDVYRKAETFNQQQDGVNVLDTITGTKPTLYSETLLADGEQGTGSIFVKDLPYGANYAIGTGTSKTLTGDGSKQATNNNLYTLSDKLLGKKVTVSVEVEKSAGATGEGVIIAIKNTWQQLFSFKVADIPAGSKKKLTTTTTIRTDDNIQALYMQSQPNNSTNHLNGTITVSNFKIELGDTATPWCPASEDYGIVHGQPNIFTGAASSSEWRTLTFGGYYHNDLAQRYIVGKDINVGDTISSSIEIDNSLENSVTYLTSQATVIKNDSSAPTYPESGTYVNVGESKTITLSYKVQSNDAEINMKLAMKNPQESTTFRYRNAQIIKGDVSLLAEGWKPAQQNSGLTPHNPKILSESRNLFSAENATLGYFQGWSYKSDLEANANRACSVKIPVTASKVYSVYSPILTGKANFIVLACYDSQDNKTHMYRTDKWIVPDATHTSSASYRPIVVTIPAGTAYVRLAVDSNGGAMTRDKLVGYNLKLIEGDFTKNAGMVPFSSDQYAALADPLKYVRAETLQVGRGAELQFDFPVIAELEKRHPHLFENTNSAEKTDKYLSILKSVKLVASSRGGGLNSTNTANSMRYYLLHLETVYANTWLLSTGAPDATQFQTKTVTFTGTYPRQIVEGGYKIYVSSRKNGNPDVGAITDGIIPAWVEVRDIALTVELEINGKTVVEEIAAEAAKSPIADFAGSGITQTNTLDFQGKVSGSHVVKPHWIGVQYANDLQVPSLFKTEVVQSRYNAVSKLDNDTLSSYSSAGTADQFPAALIRWNIIEDFKRRYTSVFEAYGAVDLASQIAVMKKIIAGCKYSVWGRGVTPAGNKLNTAYWLDDTVYSTQKPFNATNEIREITYPLDQANAIRTIDKDGFVNILVYPDKSTAVVSSALYIDYACLEYTINLKLSDIIDARIAKQTALLNQAIARIEQLEGGN</sequence>
<feature type="coiled-coil region" evidence="1">
    <location>
        <begin position="186"/>
        <end position="213"/>
    </location>
</feature>
<organism evidence="3 4">
    <name type="scientific">Enterococcus pallens ATCC BAA-351</name>
    <dbReference type="NCBI Taxonomy" id="1158607"/>
    <lineage>
        <taxon>Bacteria</taxon>
        <taxon>Bacillati</taxon>
        <taxon>Bacillota</taxon>
        <taxon>Bacilli</taxon>
        <taxon>Lactobacillales</taxon>
        <taxon>Enterococcaceae</taxon>
        <taxon>Enterococcus</taxon>
    </lineage>
</organism>
<dbReference type="OrthoDB" id="2195304at2"/>
<reference evidence="3 4" key="1">
    <citation type="submission" date="2013-02" db="EMBL/GenBank/DDBJ databases">
        <title>The Genome Sequence of Enterococcus pallens BAA-351.</title>
        <authorList>
            <consortium name="The Broad Institute Genome Sequencing Platform"/>
            <consortium name="The Broad Institute Genome Sequencing Center for Infectious Disease"/>
            <person name="Earl A.M."/>
            <person name="Gilmore M.S."/>
            <person name="Lebreton F."/>
            <person name="Walker B."/>
            <person name="Young S.K."/>
            <person name="Zeng Q."/>
            <person name="Gargeya S."/>
            <person name="Fitzgerald M."/>
            <person name="Haas B."/>
            <person name="Abouelleil A."/>
            <person name="Alvarado L."/>
            <person name="Arachchi H.M."/>
            <person name="Berlin A.M."/>
            <person name="Chapman S.B."/>
            <person name="Dewar J."/>
            <person name="Goldberg J."/>
            <person name="Griggs A."/>
            <person name="Gujja S."/>
            <person name="Hansen M."/>
            <person name="Howarth C."/>
            <person name="Imamovic A."/>
            <person name="Larimer J."/>
            <person name="McCowan C."/>
            <person name="Murphy C."/>
            <person name="Neiman D."/>
            <person name="Pearson M."/>
            <person name="Priest M."/>
            <person name="Roberts A."/>
            <person name="Saif S."/>
            <person name="Shea T."/>
            <person name="Sisk P."/>
            <person name="Sykes S."/>
            <person name="Wortman J."/>
            <person name="Nusbaum C."/>
            <person name="Birren B."/>
        </authorList>
    </citation>
    <scope>NUCLEOTIDE SEQUENCE [LARGE SCALE GENOMIC DNA]</scope>
    <source>
        <strain evidence="3 4">ATCC BAA-351</strain>
    </source>
</reference>
<protein>
    <recommendedName>
        <fullName evidence="2">BppU N-terminal domain-containing protein</fullName>
    </recommendedName>
</protein>
<dbReference type="EMBL" id="AJAQ01000014">
    <property type="protein sequence ID" value="EOH94853.1"/>
    <property type="molecule type" value="Genomic_DNA"/>
</dbReference>
<comment type="caution">
    <text evidence="3">The sequence shown here is derived from an EMBL/GenBank/DDBJ whole genome shotgun (WGS) entry which is preliminary data.</text>
</comment>
<dbReference type="STRING" id="160454.RV10_GL004112"/>
<dbReference type="Gene3D" id="1.10.287.1490">
    <property type="match status" value="1"/>
</dbReference>
<keyword evidence="1" id="KW-0175">Coiled coil</keyword>
<dbReference type="Gene3D" id="2.60.40.3350">
    <property type="match status" value="1"/>
</dbReference>
<evidence type="ECO:0000313" key="4">
    <source>
        <dbReference type="Proteomes" id="UP000013782"/>
    </source>
</evidence>
<accession>R2QI44</accession>
<gene>
    <name evidence="3" type="ORF">UAU_01775</name>
</gene>
<evidence type="ECO:0000313" key="3">
    <source>
        <dbReference type="EMBL" id="EOH94853.1"/>
    </source>
</evidence>
<dbReference type="Proteomes" id="UP000013782">
    <property type="component" value="Unassembled WGS sequence"/>
</dbReference>